<dbReference type="Gene3D" id="3.90.550.10">
    <property type="entry name" value="Spore Coat Polysaccharide Biosynthesis Protein SpsA, Chain A"/>
    <property type="match status" value="1"/>
</dbReference>
<protein>
    <submittedName>
        <fullName evidence="4">Glycosyltransferase</fullName>
    </submittedName>
</protein>
<keyword evidence="1" id="KW-0175">Coiled coil</keyword>
<gene>
    <name evidence="4" type="ORF">EGT41_07775</name>
</gene>
<dbReference type="PANTHER" id="PTHR43685">
    <property type="entry name" value="GLYCOSYLTRANSFERASE"/>
    <property type="match status" value="1"/>
</dbReference>
<dbReference type="SUPFAM" id="SSF53756">
    <property type="entry name" value="UDP-Glycosyltransferase/glycogen phosphorylase"/>
    <property type="match status" value="1"/>
</dbReference>
<dbReference type="Pfam" id="PF00534">
    <property type="entry name" value="Glycos_transf_1"/>
    <property type="match status" value="1"/>
</dbReference>
<proteinExistence type="predicted"/>
<dbReference type="InterPro" id="IPR050834">
    <property type="entry name" value="Glycosyltransf_2"/>
</dbReference>
<name>A0A427P049_9BURK</name>
<evidence type="ECO:0000256" key="1">
    <source>
        <dbReference type="SAM" id="Coils"/>
    </source>
</evidence>
<dbReference type="InterPro" id="IPR001173">
    <property type="entry name" value="Glyco_trans_2-like"/>
</dbReference>
<dbReference type="InterPro" id="IPR001296">
    <property type="entry name" value="Glyco_trans_1"/>
</dbReference>
<dbReference type="InterPro" id="IPR029044">
    <property type="entry name" value="Nucleotide-diphossugar_trans"/>
</dbReference>
<organism evidence="4 5">
    <name type="scientific">Burkholderia cenocepacia</name>
    <dbReference type="NCBI Taxonomy" id="95486"/>
    <lineage>
        <taxon>Bacteria</taxon>
        <taxon>Pseudomonadati</taxon>
        <taxon>Pseudomonadota</taxon>
        <taxon>Betaproteobacteria</taxon>
        <taxon>Burkholderiales</taxon>
        <taxon>Burkholderiaceae</taxon>
        <taxon>Burkholderia</taxon>
        <taxon>Burkholderia cepacia complex</taxon>
    </lineage>
</organism>
<reference evidence="5" key="1">
    <citation type="submission" date="2018-11" db="EMBL/GenBank/DDBJ databases">
        <title>FDA dAtabase for Regulatory Grade micrObial Sequences (FDA-ARGOS): Supporting development and validation of Infectious Disease Dx tests.</title>
        <authorList>
            <person name="Goldberg B."/>
            <person name="Campos J."/>
            <person name="Tallon L."/>
            <person name="Sadzewicz L."/>
            <person name="Zhao X."/>
            <person name="Vavikolanu K."/>
            <person name="Mehta A."/>
            <person name="Aluvathingal J."/>
            <person name="Nadendla S."/>
            <person name="Geyer C."/>
            <person name="Nandy P."/>
            <person name="Yan Y."/>
            <person name="Sichtig H."/>
        </authorList>
    </citation>
    <scope>NUCLEOTIDE SEQUENCE [LARGE SCALE GENOMIC DNA]</scope>
    <source>
        <strain evidence="5">FDAARGOS_544</strain>
    </source>
</reference>
<evidence type="ECO:0000259" key="3">
    <source>
        <dbReference type="Pfam" id="PF00535"/>
    </source>
</evidence>
<feature type="coiled-coil region" evidence="1">
    <location>
        <begin position="269"/>
        <end position="387"/>
    </location>
</feature>
<dbReference type="GO" id="GO:0016757">
    <property type="term" value="F:glycosyltransferase activity"/>
    <property type="evidence" value="ECO:0007669"/>
    <property type="project" value="InterPro"/>
</dbReference>
<dbReference type="AlphaFoldDB" id="A0A427P049"/>
<accession>A0A427P049</accession>
<comment type="caution">
    <text evidence="4">The sequence shown here is derived from an EMBL/GenBank/DDBJ whole genome shotgun (WGS) entry which is preliminary data.</text>
</comment>
<dbReference type="Gene3D" id="3.40.50.2000">
    <property type="entry name" value="Glycogen Phosphorylase B"/>
    <property type="match status" value="1"/>
</dbReference>
<evidence type="ECO:0000313" key="4">
    <source>
        <dbReference type="EMBL" id="RSC13249.1"/>
    </source>
</evidence>
<keyword evidence="4" id="KW-0808">Transferase</keyword>
<feature type="domain" description="Glycosyltransferase 2-like" evidence="3">
    <location>
        <begin position="5"/>
        <end position="122"/>
    </location>
</feature>
<evidence type="ECO:0000313" key="5">
    <source>
        <dbReference type="Proteomes" id="UP000272140"/>
    </source>
</evidence>
<dbReference type="CDD" id="cd03801">
    <property type="entry name" value="GT4_PimA-like"/>
    <property type="match status" value="1"/>
</dbReference>
<dbReference type="Proteomes" id="UP000272140">
    <property type="component" value="Unassembled WGS sequence"/>
</dbReference>
<dbReference type="EMBL" id="RKIO01000002">
    <property type="protein sequence ID" value="RSC13249.1"/>
    <property type="molecule type" value="Genomic_DNA"/>
</dbReference>
<evidence type="ECO:0000259" key="2">
    <source>
        <dbReference type="Pfam" id="PF00534"/>
    </source>
</evidence>
<feature type="domain" description="Glycosyl transferase family 1" evidence="2">
    <location>
        <begin position="884"/>
        <end position="1026"/>
    </location>
</feature>
<dbReference type="RefSeq" id="WP_125380773.1">
    <property type="nucleotide sequence ID" value="NZ_RKIO01000002.1"/>
</dbReference>
<dbReference type="SUPFAM" id="SSF53448">
    <property type="entry name" value="Nucleotide-diphospho-sugar transferases"/>
    <property type="match status" value="1"/>
</dbReference>
<dbReference type="Pfam" id="PF00535">
    <property type="entry name" value="Glycos_transf_2"/>
    <property type="match status" value="1"/>
</dbReference>
<dbReference type="PANTHER" id="PTHR43685:SF2">
    <property type="entry name" value="GLYCOSYLTRANSFERASE 2-LIKE DOMAIN-CONTAINING PROTEIN"/>
    <property type="match status" value="1"/>
</dbReference>
<sequence>MATVSVIVPFFNQLKYLRQCLESALKQTFEDIEVLLVNDGSAEDPAELVRALGDPRITLIAQANAGVASARNRAIAASTGEFLVFLDADDWLAPTMIEEMSQALIGDKDAGMAYCDIVRVNEQGEVADAHKVSHARAELNGNILPSLMLGGYFPPVCVMVRASALATVGGFDKLLGGCCDWDLWIRIVASGFTARFVPRELGYYRLHGQSMSKDSAHMRSTAEATLAKNMAAFPQQLAGAMQLLIQTSAEIYSTNVALEQERLRLIGSQREHEREIERLEGIVSQLKDDIDSLMRGKQWLEEQWSNYKTANVATEQDKQHLRTALAEHRSEIEQLEATTRKLESDINELITGKQWLEKRLDECRRINAATERDNQNLTVSLAQQNAEIRLIHRRFPQSGHSTSTMLIDRVRAARQRVGRLARRFTESSAVSEDEVGLLRTSPLFDGTYYLATYPDVADAAIDPVVHYLQFGWREARQPSMSFDGNRYLDDYPDVRAAGVNPLVHYLAFGQQEGRHATPVTARAAGLTNFDAEPRDSAAGNGQYSPQEIRQIIEQSGLFDLELYCRLNPDLASLPDPLEHYIRHGGFEGRRAHRFFDGRWYTWAYPDVAASGMHPLVHYMTIGRPQGRHGGLPAHVLGTVEKMVAEAGELEPTILLDPAFAEPALLGISYGGQSWSGIGAWQRLFDSLPCAFEHIVFVPWLVRGGADLAAANVVRASIQENGIDSTLIVLTDYDRTDAIEWLPAGTHVRVLSEIEPSLTRADRIQLVESLILALRPKSVMNVNSGACWDAIAKKGAALSKLTELYACLFCRDYTPDGRAAGYADTHFRDSVPYLTKVYFDNAGFMDELAADYGVPESMRSRLVTLHQPVGDVAVGTYKGGPKAGNRVMWAGRFCKQKNVDLLIEIARRAPDFHFDIYGYGDDAYASKLADAQRVLNNLTVKGPFPSTASLPINDYNAFLYTSLWDGLPLTLADIACTGIPMVASAVGGIPDLVTERTGWLVQSYKEADPYVAALQDIVRRPDEARQRAQRMIDWVQSEHSWEQFCAILRVSPSFIN</sequence>